<dbReference type="GO" id="GO:0009055">
    <property type="term" value="F:electron transfer activity"/>
    <property type="evidence" value="ECO:0007669"/>
    <property type="project" value="TreeGrafter"/>
</dbReference>
<dbReference type="Pfam" id="PF02322">
    <property type="entry name" value="Cyt_bd_oxida_II"/>
    <property type="match status" value="1"/>
</dbReference>
<keyword evidence="6 12" id="KW-0812">Transmembrane</keyword>
<feature type="transmembrane region" description="Helical" evidence="12">
    <location>
        <begin position="233"/>
        <end position="253"/>
    </location>
</feature>
<evidence type="ECO:0000256" key="11">
    <source>
        <dbReference type="ARBA" id="ARBA00023136"/>
    </source>
</evidence>
<dbReference type="GO" id="GO:0070069">
    <property type="term" value="C:cytochrome complex"/>
    <property type="evidence" value="ECO:0007669"/>
    <property type="project" value="TreeGrafter"/>
</dbReference>
<feature type="transmembrane region" description="Helical" evidence="12">
    <location>
        <begin position="260"/>
        <end position="280"/>
    </location>
</feature>
<dbReference type="GO" id="GO:0019646">
    <property type="term" value="P:aerobic electron transport chain"/>
    <property type="evidence" value="ECO:0007669"/>
    <property type="project" value="TreeGrafter"/>
</dbReference>
<feature type="transmembrane region" description="Helical" evidence="12">
    <location>
        <begin position="306"/>
        <end position="331"/>
    </location>
</feature>
<evidence type="ECO:0000256" key="1">
    <source>
        <dbReference type="ARBA" id="ARBA00004651"/>
    </source>
</evidence>
<sequence length="342" mass="37717">MSYEALSVTWFLLLGVLLAGYAVLDGFDLGVGILHPFVPKTDHERRLSMNSIGPLWDGNEVWLVTFGGALFAAFPHAYATVFSGFYTAFMLLLLALISRAVSLEFRSKVQSPGWRRFWDWAFFAGSALATLLFGVATGNAMLGIPLDAEGNFHGTVLDQLTPYPILVGLLTLTLFAMHGGLFLYLKTEGEFQKRLRDWMWRSWGLFLVLFMFTTVATILWIPRATANFEQHPWAAGFALVAMLAVANIPRSLYNGGTGQAFASSCVLILSLVGLFGAALFPNLVTASNEVAHSVTIWNGASSQKTLWIMLIIAMIGMPFVLTYSAVIYWAFRGKTKIGEHSY</sequence>
<evidence type="ECO:0000313" key="14">
    <source>
        <dbReference type="Proteomes" id="UP000739538"/>
    </source>
</evidence>
<comment type="caution">
    <text evidence="13">The sequence shown here is derived from an EMBL/GenBank/DDBJ whole genome shotgun (WGS) entry which is preliminary data.</text>
</comment>
<dbReference type="NCBIfam" id="TIGR00203">
    <property type="entry name" value="cydB"/>
    <property type="match status" value="1"/>
</dbReference>
<feature type="transmembrane region" description="Helical" evidence="12">
    <location>
        <begin position="162"/>
        <end position="183"/>
    </location>
</feature>
<name>A0A956SCJ7_UNCEI</name>
<protein>
    <submittedName>
        <fullName evidence="13">Cytochrome d ubiquinol oxidase subunit II</fullName>
    </submittedName>
</protein>
<accession>A0A956SCJ7</accession>
<evidence type="ECO:0000256" key="8">
    <source>
        <dbReference type="ARBA" id="ARBA00022982"/>
    </source>
</evidence>
<keyword evidence="7" id="KW-0479">Metal-binding</keyword>
<keyword evidence="4" id="KW-1003">Cell membrane</keyword>
<feature type="transmembrane region" description="Helical" evidence="12">
    <location>
        <begin position="117"/>
        <end position="142"/>
    </location>
</feature>
<reference evidence="13" key="1">
    <citation type="submission" date="2020-04" db="EMBL/GenBank/DDBJ databases">
        <authorList>
            <person name="Zhang T."/>
        </authorList>
    </citation>
    <scope>NUCLEOTIDE SEQUENCE</scope>
    <source>
        <strain evidence="13">HKST-UBA02</strain>
    </source>
</reference>
<keyword evidence="11 12" id="KW-0472">Membrane</keyword>
<feature type="transmembrane region" description="Helical" evidence="12">
    <location>
        <begin position="85"/>
        <end position="105"/>
    </location>
</feature>
<evidence type="ECO:0000256" key="7">
    <source>
        <dbReference type="ARBA" id="ARBA00022723"/>
    </source>
</evidence>
<dbReference type="AlphaFoldDB" id="A0A956SCJ7"/>
<dbReference type="EMBL" id="JAGQHS010000025">
    <property type="protein sequence ID" value="MCA9755542.1"/>
    <property type="molecule type" value="Genomic_DNA"/>
</dbReference>
<dbReference type="PANTHER" id="PTHR43141">
    <property type="entry name" value="CYTOCHROME BD2 SUBUNIT II"/>
    <property type="match status" value="1"/>
</dbReference>
<evidence type="ECO:0000256" key="12">
    <source>
        <dbReference type="SAM" id="Phobius"/>
    </source>
</evidence>
<dbReference type="PANTHER" id="PTHR43141:SF5">
    <property type="entry name" value="CYTOCHROME BD-I UBIQUINOL OXIDASE SUBUNIT 2"/>
    <property type="match status" value="1"/>
</dbReference>
<comment type="similarity">
    <text evidence="2">Belongs to the cytochrome ubiquinol oxidase subunit 2 family.</text>
</comment>
<dbReference type="GO" id="GO:0016682">
    <property type="term" value="F:oxidoreductase activity, acting on diphenols and related substances as donors, oxygen as acceptor"/>
    <property type="evidence" value="ECO:0007669"/>
    <property type="project" value="TreeGrafter"/>
</dbReference>
<comment type="subcellular location">
    <subcellularLocation>
        <location evidence="1">Cell membrane</location>
        <topology evidence="1">Multi-pass membrane protein</topology>
    </subcellularLocation>
</comment>
<evidence type="ECO:0000256" key="4">
    <source>
        <dbReference type="ARBA" id="ARBA00022475"/>
    </source>
</evidence>
<keyword evidence="8" id="KW-0249">Electron transport</keyword>
<gene>
    <name evidence="13" type="primary">cydB</name>
    <name evidence="13" type="ORF">KDA27_07050</name>
</gene>
<keyword evidence="5" id="KW-0349">Heme</keyword>
<dbReference type="GO" id="GO:0046872">
    <property type="term" value="F:metal ion binding"/>
    <property type="evidence" value="ECO:0007669"/>
    <property type="project" value="UniProtKB-KW"/>
</dbReference>
<keyword evidence="3" id="KW-0813">Transport</keyword>
<feature type="transmembrane region" description="Helical" evidence="12">
    <location>
        <begin position="12"/>
        <end position="38"/>
    </location>
</feature>
<dbReference type="PIRSF" id="PIRSF000267">
    <property type="entry name" value="Cyt_oxidse_sub2"/>
    <property type="match status" value="1"/>
</dbReference>
<evidence type="ECO:0000256" key="10">
    <source>
        <dbReference type="ARBA" id="ARBA00023004"/>
    </source>
</evidence>
<evidence type="ECO:0000313" key="13">
    <source>
        <dbReference type="EMBL" id="MCA9755542.1"/>
    </source>
</evidence>
<evidence type="ECO:0000256" key="6">
    <source>
        <dbReference type="ARBA" id="ARBA00022692"/>
    </source>
</evidence>
<dbReference type="GO" id="GO:0005886">
    <property type="term" value="C:plasma membrane"/>
    <property type="evidence" value="ECO:0007669"/>
    <property type="project" value="UniProtKB-SubCell"/>
</dbReference>
<dbReference type="InterPro" id="IPR003317">
    <property type="entry name" value="Cyt-d_oxidase_su2"/>
</dbReference>
<keyword evidence="9 12" id="KW-1133">Transmembrane helix</keyword>
<evidence type="ECO:0000256" key="3">
    <source>
        <dbReference type="ARBA" id="ARBA00022448"/>
    </source>
</evidence>
<organism evidence="13 14">
    <name type="scientific">Eiseniibacteriota bacterium</name>
    <dbReference type="NCBI Taxonomy" id="2212470"/>
    <lineage>
        <taxon>Bacteria</taxon>
        <taxon>Candidatus Eiseniibacteriota</taxon>
    </lineage>
</organism>
<proteinExistence type="inferred from homology"/>
<evidence type="ECO:0000256" key="9">
    <source>
        <dbReference type="ARBA" id="ARBA00022989"/>
    </source>
</evidence>
<keyword evidence="10" id="KW-0408">Iron</keyword>
<evidence type="ECO:0000256" key="2">
    <source>
        <dbReference type="ARBA" id="ARBA00007543"/>
    </source>
</evidence>
<dbReference type="Proteomes" id="UP000739538">
    <property type="component" value="Unassembled WGS sequence"/>
</dbReference>
<evidence type="ECO:0000256" key="5">
    <source>
        <dbReference type="ARBA" id="ARBA00022617"/>
    </source>
</evidence>
<reference evidence="13" key="2">
    <citation type="journal article" date="2021" name="Microbiome">
        <title>Successional dynamics and alternative stable states in a saline activated sludge microbial community over 9 years.</title>
        <authorList>
            <person name="Wang Y."/>
            <person name="Ye J."/>
            <person name="Ju F."/>
            <person name="Liu L."/>
            <person name="Boyd J.A."/>
            <person name="Deng Y."/>
            <person name="Parks D.H."/>
            <person name="Jiang X."/>
            <person name="Yin X."/>
            <person name="Woodcroft B.J."/>
            <person name="Tyson G.W."/>
            <person name="Hugenholtz P."/>
            <person name="Polz M.F."/>
            <person name="Zhang T."/>
        </authorList>
    </citation>
    <scope>NUCLEOTIDE SEQUENCE</scope>
    <source>
        <strain evidence="13">HKST-UBA02</strain>
    </source>
</reference>
<feature type="transmembrane region" description="Helical" evidence="12">
    <location>
        <begin position="203"/>
        <end position="221"/>
    </location>
</feature>